<feature type="binding site" evidence="7">
    <location>
        <begin position="117"/>
        <end position="122"/>
    </location>
    <ligand>
        <name>NAD(+)</name>
        <dbReference type="ChEBI" id="CHEBI:57540"/>
    </ligand>
</feature>
<dbReference type="HAMAP" id="MF_01131">
    <property type="entry name" value="Rex"/>
    <property type="match status" value="1"/>
</dbReference>
<dbReference type="NCBIfam" id="NF003995">
    <property type="entry name" value="PRK05472.2-4"/>
    <property type="match status" value="1"/>
</dbReference>
<dbReference type="InterPro" id="IPR058236">
    <property type="entry name" value="Rex_actinobacterial-type"/>
</dbReference>
<name>A0A069RBC9_PEPLI</name>
<evidence type="ECO:0000256" key="1">
    <source>
        <dbReference type="ARBA" id="ARBA00022490"/>
    </source>
</evidence>
<gene>
    <name evidence="7 9" type="primary">rex</name>
    <name evidence="9" type="ORF">CLIT_20c00190</name>
</gene>
<dbReference type="AlphaFoldDB" id="A0A069RBC9"/>
<feature type="domain" description="CoA-binding" evidence="8">
    <location>
        <begin position="106"/>
        <end position="207"/>
    </location>
</feature>
<comment type="subcellular location">
    <subcellularLocation>
        <location evidence="7">Cytoplasm</location>
    </subcellularLocation>
</comment>
<evidence type="ECO:0000256" key="7">
    <source>
        <dbReference type="HAMAP-Rule" id="MF_01131"/>
    </source>
</evidence>
<dbReference type="GO" id="GO:0003677">
    <property type="term" value="F:DNA binding"/>
    <property type="evidence" value="ECO:0007669"/>
    <property type="project" value="UniProtKB-UniRule"/>
</dbReference>
<dbReference type="Gene3D" id="1.10.10.10">
    <property type="entry name" value="Winged helix-like DNA-binding domain superfamily/Winged helix DNA-binding domain"/>
    <property type="match status" value="1"/>
</dbReference>
<proteinExistence type="inferred from homology"/>
<reference evidence="9 10" key="1">
    <citation type="submission" date="2014-03" db="EMBL/GenBank/DDBJ databases">
        <title>Genome sequence of Clostridium litorale W6, DSM 5388.</title>
        <authorList>
            <person name="Poehlein A."/>
            <person name="Jagirdar A."/>
            <person name="Khonsari B."/>
            <person name="Chibani C.M."/>
            <person name="Gutierrez Gutierrez D.A."/>
            <person name="Davydova E."/>
            <person name="Alghaithi H.S."/>
            <person name="Nair K.P."/>
            <person name="Dhamotharan K."/>
            <person name="Chandran L."/>
            <person name="G W."/>
            <person name="Daniel R."/>
        </authorList>
    </citation>
    <scope>NUCLEOTIDE SEQUENCE [LARGE SCALE GENOMIC DNA]</scope>
    <source>
        <strain evidence="9 10">W6</strain>
    </source>
</reference>
<comment type="caution">
    <text evidence="9">The sequence shown here is derived from an EMBL/GenBank/DDBJ whole genome shotgun (WGS) entry which is preliminary data.</text>
</comment>
<dbReference type="GO" id="GO:0051775">
    <property type="term" value="P:response to redox state"/>
    <property type="evidence" value="ECO:0007669"/>
    <property type="project" value="InterPro"/>
</dbReference>
<comment type="subunit">
    <text evidence="7">Homodimer.</text>
</comment>
<evidence type="ECO:0000256" key="5">
    <source>
        <dbReference type="ARBA" id="ARBA00023125"/>
    </source>
</evidence>
<dbReference type="Proteomes" id="UP000027946">
    <property type="component" value="Unassembled WGS sequence"/>
</dbReference>
<evidence type="ECO:0000256" key="2">
    <source>
        <dbReference type="ARBA" id="ARBA00022491"/>
    </source>
</evidence>
<keyword evidence="10" id="KW-1185">Reference proteome</keyword>
<dbReference type="Gene3D" id="3.40.50.720">
    <property type="entry name" value="NAD(P)-binding Rossmann-like Domain"/>
    <property type="match status" value="1"/>
</dbReference>
<dbReference type="InterPro" id="IPR003781">
    <property type="entry name" value="CoA-bd"/>
</dbReference>
<dbReference type="eggNOG" id="COG2344">
    <property type="taxonomic scope" value="Bacteria"/>
</dbReference>
<comment type="similarity">
    <text evidence="7">Belongs to the transcriptional regulatory Rex family.</text>
</comment>
<comment type="function">
    <text evidence="7">Modulates transcription in response to changes in cellular NADH/NAD(+) redox state.</text>
</comment>
<dbReference type="GO" id="GO:0045892">
    <property type="term" value="P:negative regulation of DNA-templated transcription"/>
    <property type="evidence" value="ECO:0007669"/>
    <property type="project" value="InterPro"/>
</dbReference>
<evidence type="ECO:0000256" key="3">
    <source>
        <dbReference type="ARBA" id="ARBA00023015"/>
    </source>
</evidence>
<keyword evidence="2 7" id="KW-0678">Repressor</keyword>
<dbReference type="PANTHER" id="PTHR35786">
    <property type="entry name" value="REDOX-SENSING TRANSCRIPTIONAL REPRESSOR REX"/>
    <property type="match status" value="1"/>
</dbReference>
<dbReference type="NCBIfam" id="NF003989">
    <property type="entry name" value="PRK05472.1-3"/>
    <property type="match status" value="1"/>
</dbReference>
<keyword evidence="6 7" id="KW-0804">Transcription</keyword>
<accession>A0A069RBC9</accession>
<keyword evidence="1 7" id="KW-0963">Cytoplasm</keyword>
<evidence type="ECO:0000313" key="10">
    <source>
        <dbReference type="Proteomes" id="UP000027946"/>
    </source>
</evidence>
<dbReference type="PANTHER" id="PTHR35786:SF1">
    <property type="entry name" value="REDOX-SENSING TRANSCRIPTIONAL REPRESSOR REX 1"/>
    <property type="match status" value="1"/>
</dbReference>
<dbReference type="NCBIfam" id="NF003993">
    <property type="entry name" value="PRK05472.2-2"/>
    <property type="match status" value="1"/>
</dbReference>
<dbReference type="SUPFAM" id="SSF51735">
    <property type="entry name" value="NAD(P)-binding Rossmann-fold domains"/>
    <property type="match status" value="1"/>
</dbReference>
<evidence type="ECO:0000256" key="4">
    <source>
        <dbReference type="ARBA" id="ARBA00023027"/>
    </source>
</evidence>
<dbReference type="Pfam" id="PF02629">
    <property type="entry name" value="CoA_binding"/>
    <property type="match status" value="1"/>
</dbReference>
<protein>
    <recommendedName>
        <fullName evidence="7">Redox-sensing transcriptional repressor Rex</fullName>
    </recommendedName>
</protein>
<evidence type="ECO:0000259" key="8">
    <source>
        <dbReference type="SMART" id="SM00881"/>
    </source>
</evidence>
<evidence type="ECO:0000313" key="9">
    <source>
        <dbReference type="EMBL" id="KDR94374.1"/>
    </source>
</evidence>
<sequence>MNKILTYSTDFVIIITKFRKNKQKWVSFMARQISMAVIRRLPKYHRYLKDLLEKDVNRISSKELSKIIGFTASQIRQDLNNFGGFGQQGYGYNVEELHREISKILGLTEEYNTVIIGAGNLGQAIANYAGFKSSGFKIKALFDINPRMIGLRIRDLEILDIETIQEYIKENDVKIAVICTPKEKAQKIASDIVEVGIKGIWNFAPIDLELPEEVIVENVHLTESLFTLSYLLNEQKLKDEE</sequence>
<dbReference type="NCBIfam" id="NF003994">
    <property type="entry name" value="PRK05472.2-3"/>
    <property type="match status" value="1"/>
</dbReference>
<dbReference type="InterPro" id="IPR036390">
    <property type="entry name" value="WH_DNA-bd_sf"/>
</dbReference>
<keyword evidence="3 7" id="KW-0805">Transcription regulation</keyword>
<dbReference type="Pfam" id="PF06971">
    <property type="entry name" value="Put_DNA-bind_N"/>
    <property type="match status" value="1"/>
</dbReference>
<dbReference type="NCBIfam" id="NF003996">
    <property type="entry name" value="PRK05472.2-5"/>
    <property type="match status" value="1"/>
</dbReference>
<dbReference type="InterPro" id="IPR036291">
    <property type="entry name" value="NAD(P)-bd_dom_sf"/>
</dbReference>
<organism evidence="9 10">
    <name type="scientific">Peptoclostridium litorale DSM 5388</name>
    <dbReference type="NCBI Taxonomy" id="1121324"/>
    <lineage>
        <taxon>Bacteria</taxon>
        <taxon>Bacillati</taxon>
        <taxon>Bacillota</taxon>
        <taxon>Clostridia</taxon>
        <taxon>Peptostreptococcales</taxon>
        <taxon>Peptoclostridiaceae</taxon>
        <taxon>Peptoclostridium</taxon>
    </lineage>
</organism>
<dbReference type="InterPro" id="IPR022876">
    <property type="entry name" value="Tscrpt_rep_Rex"/>
</dbReference>
<feature type="DNA-binding region" description="H-T-H motif" evidence="7">
    <location>
        <begin position="43"/>
        <end position="82"/>
    </location>
</feature>
<dbReference type="InterPro" id="IPR009718">
    <property type="entry name" value="Rex_DNA-bd_C_dom"/>
</dbReference>
<dbReference type="NCBIfam" id="NF003990">
    <property type="entry name" value="PRK05472.1-4"/>
    <property type="match status" value="1"/>
</dbReference>
<evidence type="ECO:0000256" key="6">
    <source>
        <dbReference type="ARBA" id="ARBA00023163"/>
    </source>
</evidence>
<dbReference type="InterPro" id="IPR036388">
    <property type="entry name" value="WH-like_DNA-bd_sf"/>
</dbReference>
<dbReference type="SMART" id="SM00881">
    <property type="entry name" value="CoA_binding"/>
    <property type="match status" value="1"/>
</dbReference>
<dbReference type="STRING" id="1121324.CLIT_20c00190"/>
<dbReference type="EMBL" id="JJMM01000020">
    <property type="protein sequence ID" value="KDR94374.1"/>
    <property type="molecule type" value="Genomic_DNA"/>
</dbReference>
<dbReference type="SUPFAM" id="SSF46785">
    <property type="entry name" value="Winged helix' DNA-binding domain"/>
    <property type="match status" value="1"/>
</dbReference>
<keyword evidence="5 7" id="KW-0238">DNA-binding</keyword>
<dbReference type="GO" id="GO:0005737">
    <property type="term" value="C:cytoplasm"/>
    <property type="evidence" value="ECO:0007669"/>
    <property type="project" value="UniProtKB-SubCell"/>
</dbReference>
<dbReference type="GO" id="GO:0003700">
    <property type="term" value="F:DNA-binding transcription factor activity"/>
    <property type="evidence" value="ECO:0007669"/>
    <property type="project" value="UniProtKB-UniRule"/>
</dbReference>
<keyword evidence="4 7" id="KW-0520">NAD</keyword>